<proteinExistence type="predicted"/>
<evidence type="ECO:0000313" key="1">
    <source>
        <dbReference type="EMBL" id="KQL48728.1"/>
    </source>
</evidence>
<sequence>MVDKFLDEEPISCVIVGTTLDPFSRILITMAGKKGIPNMSLQHGLIGIEEAFMPMFANLNGVFGMYEKE</sequence>
<keyword evidence="2" id="KW-1185">Reference proteome</keyword>
<accession>A0ABR5NB09</accession>
<protein>
    <submittedName>
        <fullName evidence="1">Uncharacterized protein</fullName>
    </submittedName>
</protein>
<dbReference type="Proteomes" id="UP000051063">
    <property type="component" value="Unassembled WGS sequence"/>
</dbReference>
<reference evidence="1 2" key="1">
    <citation type="submission" date="2015-09" db="EMBL/GenBank/DDBJ databases">
        <title>Genome sequencing project for genomic taxonomy and phylogenomics of Bacillus-like bacteria.</title>
        <authorList>
            <person name="Liu B."/>
            <person name="Wang J."/>
            <person name="Zhu Y."/>
            <person name="Liu G."/>
            <person name="Chen Q."/>
            <person name="Chen Z."/>
            <person name="Lan J."/>
            <person name="Che J."/>
            <person name="Ge C."/>
            <person name="Shi H."/>
            <person name="Pan Z."/>
            <person name="Liu X."/>
        </authorList>
    </citation>
    <scope>NUCLEOTIDE SEQUENCE [LARGE SCALE GENOMIC DNA]</scope>
    <source>
        <strain evidence="1 2">DSM 8552</strain>
    </source>
</reference>
<comment type="caution">
    <text evidence="1">The sequence shown here is derived from an EMBL/GenBank/DDBJ whole genome shotgun (WGS) entry which is preliminary data.</text>
</comment>
<gene>
    <name evidence="1" type="ORF">AN963_02710</name>
</gene>
<evidence type="ECO:0000313" key="2">
    <source>
        <dbReference type="Proteomes" id="UP000051063"/>
    </source>
</evidence>
<dbReference type="RefSeq" id="WP_055743020.1">
    <property type="nucleotide sequence ID" value="NZ_LJJB01000007.1"/>
</dbReference>
<name>A0ABR5NB09_BRECH</name>
<organism evidence="1 2">
    <name type="scientific">Brevibacillus choshinensis</name>
    <dbReference type="NCBI Taxonomy" id="54911"/>
    <lineage>
        <taxon>Bacteria</taxon>
        <taxon>Bacillati</taxon>
        <taxon>Bacillota</taxon>
        <taxon>Bacilli</taxon>
        <taxon>Bacillales</taxon>
        <taxon>Paenibacillaceae</taxon>
        <taxon>Brevibacillus</taxon>
    </lineage>
</organism>
<dbReference type="EMBL" id="LJJB01000007">
    <property type="protein sequence ID" value="KQL48728.1"/>
    <property type="molecule type" value="Genomic_DNA"/>
</dbReference>